<dbReference type="EMBL" id="UINC01058973">
    <property type="protein sequence ID" value="SVB81861.1"/>
    <property type="molecule type" value="Genomic_DNA"/>
</dbReference>
<name>A0A382H609_9ZZZZ</name>
<protein>
    <submittedName>
        <fullName evidence="1">Uncharacterized protein</fullName>
    </submittedName>
</protein>
<dbReference type="AlphaFoldDB" id="A0A382H609"/>
<gene>
    <name evidence="1" type="ORF">METZ01_LOCUS234715</name>
</gene>
<proteinExistence type="predicted"/>
<accession>A0A382H609</accession>
<sequence>MKYIKCITVFLLIVANQAAFSKPIPPGSGVGDIPANILILLDSSASMKETISGVDDAINTPRDVIELSDGNIIVSQDKGGLVKFLTSTGEKDDSFAEGNVNFKGSTSDSNCGNQDSSIASGSGHNKLTFGVSKNVVDHVGEEIVFVVNENTGNGKVIAIDTSGKCVDVIDHDELGVDSGKGFSPEALTIKTIAGEDHLFVSGGYDRGDGDGDRGYFYTKNLTSGKTTSCNVYNSIVFRETNSITVADGGTLLYAALKGHVWKYQLEKIDDGSGGITYCPITVRSENVAAGGLNKEYYFYYKFRNNSDCISSTEKHCKAFHIQLDPDDSSIMYITGQANDLFQKVKITDDHLIPIKSKGIESKEKTIS</sequence>
<reference evidence="1" key="1">
    <citation type="submission" date="2018-05" db="EMBL/GenBank/DDBJ databases">
        <authorList>
            <person name="Lanie J.A."/>
            <person name="Ng W.-L."/>
            <person name="Kazmierczak K.M."/>
            <person name="Andrzejewski T.M."/>
            <person name="Davidsen T.M."/>
            <person name="Wayne K.J."/>
            <person name="Tettelin H."/>
            <person name="Glass J.I."/>
            <person name="Rusch D."/>
            <person name="Podicherti R."/>
            <person name="Tsui H.-C.T."/>
            <person name="Winkler M.E."/>
        </authorList>
    </citation>
    <scope>NUCLEOTIDE SEQUENCE</scope>
</reference>
<feature type="non-terminal residue" evidence="1">
    <location>
        <position position="367"/>
    </location>
</feature>
<organism evidence="1">
    <name type="scientific">marine metagenome</name>
    <dbReference type="NCBI Taxonomy" id="408172"/>
    <lineage>
        <taxon>unclassified sequences</taxon>
        <taxon>metagenomes</taxon>
        <taxon>ecological metagenomes</taxon>
    </lineage>
</organism>
<evidence type="ECO:0000313" key="1">
    <source>
        <dbReference type="EMBL" id="SVB81861.1"/>
    </source>
</evidence>